<proteinExistence type="predicted"/>
<keyword evidence="3" id="KW-1185">Reference proteome</keyword>
<feature type="compositionally biased region" description="Polar residues" evidence="1">
    <location>
        <begin position="58"/>
        <end position="73"/>
    </location>
</feature>
<sequence length="73" mass="8674">MRRSRLSPLTGLFFNTGDRFLRTVDQSFDYSRDYIDKVTQPMLENERLEHKHAEALKQHQQQPQTHGNIQTCL</sequence>
<evidence type="ECO:0000313" key="2">
    <source>
        <dbReference type="EMBL" id="NEM96690.1"/>
    </source>
</evidence>
<feature type="region of interest" description="Disordered" evidence="1">
    <location>
        <begin position="54"/>
        <end position="73"/>
    </location>
</feature>
<name>A0A6B3LT83_9BACT</name>
<evidence type="ECO:0000313" key="3">
    <source>
        <dbReference type="Proteomes" id="UP000474777"/>
    </source>
</evidence>
<comment type="caution">
    <text evidence="2">The sequence shown here is derived from an EMBL/GenBank/DDBJ whole genome shotgun (WGS) entry which is preliminary data.</text>
</comment>
<dbReference type="RefSeq" id="WP_163912295.1">
    <property type="nucleotide sequence ID" value="NZ_JAAGWD010000001.1"/>
</dbReference>
<accession>A0A6B3LT83</accession>
<dbReference type="Proteomes" id="UP000474777">
    <property type="component" value="Unassembled WGS sequence"/>
</dbReference>
<dbReference type="EMBL" id="JAAGWD010000001">
    <property type="protein sequence ID" value="NEM96690.1"/>
    <property type="molecule type" value="Genomic_DNA"/>
</dbReference>
<evidence type="ECO:0000256" key="1">
    <source>
        <dbReference type="SAM" id="MobiDB-lite"/>
    </source>
</evidence>
<dbReference type="AlphaFoldDB" id="A0A6B3LT83"/>
<reference evidence="2 3" key="1">
    <citation type="submission" date="2020-02" db="EMBL/GenBank/DDBJ databases">
        <authorList>
            <person name="Kim M.K."/>
        </authorList>
    </citation>
    <scope>NUCLEOTIDE SEQUENCE [LARGE SCALE GENOMIC DNA]</scope>
    <source>
        <strain evidence="2 3">BT327</strain>
    </source>
</reference>
<gene>
    <name evidence="2" type="ORF">GXP69_03195</name>
</gene>
<organism evidence="2 3">
    <name type="scientific">Pontibacter burrus</name>
    <dbReference type="NCBI Taxonomy" id="2704466"/>
    <lineage>
        <taxon>Bacteria</taxon>
        <taxon>Pseudomonadati</taxon>
        <taxon>Bacteroidota</taxon>
        <taxon>Cytophagia</taxon>
        <taxon>Cytophagales</taxon>
        <taxon>Hymenobacteraceae</taxon>
        <taxon>Pontibacter</taxon>
    </lineage>
</organism>
<protein>
    <submittedName>
        <fullName evidence="2">Uncharacterized protein</fullName>
    </submittedName>
</protein>